<accession>A0A139WDU7</accession>
<organism evidence="1 2">
    <name type="scientific">Tribolium castaneum</name>
    <name type="common">Red flour beetle</name>
    <dbReference type="NCBI Taxonomy" id="7070"/>
    <lineage>
        <taxon>Eukaryota</taxon>
        <taxon>Metazoa</taxon>
        <taxon>Ecdysozoa</taxon>
        <taxon>Arthropoda</taxon>
        <taxon>Hexapoda</taxon>
        <taxon>Insecta</taxon>
        <taxon>Pterygota</taxon>
        <taxon>Neoptera</taxon>
        <taxon>Endopterygota</taxon>
        <taxon>Coleoptera</taxon>
        <taxon>Polyphaga</taxon>
        <taxon>Cucujiformia</taxon>
        <taxon>Tenebrionidae</taxon>
        <taxon>Tenebrionidae incertae sedis</taxon>
        <taxon>Tribolium</taxon>
    </lineage>
</organism>
<reference evidence="1 2" key="1">
    <citation type="journal article" date="2008" name="Nature">
        <title>The genome of the model beetle and pest Tribolium castaneum.</title>
        <authorList>
            <consortium name="Tribolium Genome Sequencing Consortium"/>
            <person name="Richards S."/>
            <person name="Gibbs R.A."/>
            <person name="Weinstock G.M."/>
            <person name="Brown S.J."/>
            <person name="Denell R."/>
            <person name="Beeman R.W."/>
            <person name="Gibbs R."/>
            <person name="Beeman R.W."/>
            <person name="Brown S.J."/>
            <person name="Bucher G."/>
            <person name="Friedrich M."/>
            <person name="Grimmelikhuijzen C.J."/>
            <person name="Klingler M."/>
            <person name="Lorenzen M."/>
            <person name="Richards S."/>
            <person name="Roth S."/>
            <person name="Schroder R."/>
            <person name="Tautz D."/>
            <person name="Zdobnov E.M."/>
            <person name="Muzny D."/>
            <person name="Gibbs R.A."/>
            <person name="Weinstock G.M."/>
            <person name="Attaway T."/>
            <person name="Bell S."/>
            <person name="Buhay C.J."/>
            <person name="Chandrabose M.N."/>
            <person name="Chavez D."/>
            <person name="Clerk-Blankenburg K.P."/>
            <person name="Cree A."/>
            <person name="Dao M."/>
            <person name="Davis C."/>
            <person name="Chacko J."/>
            <person name="Dinh H."/>
            <person name="Dugan-Rocha S."/>
            <person name="Fowler G."/>
            <person name="Garner T.T."/>
            <person name="Garnes J."/>
            <person name="Gnirke A."/>
            <person name="Hawes A."/>
            <person name="Hernandez J."/>
            <person name="Hines S."/>
            <person name="Holder M."/>
            <person name="Hume J."/>
            <person name="Jhangiani S.N."/>
            <person name="Joshi V."/>
            <person name="Khan Z.M."/>
            <person name="Jackson L."/>
            <person name="Kovar C."/>
            <person name="Kowis A."/>
            <person name="Lee S."/>
            <person name="Lewis L.R."/>
            <person name="Margolis J."/>
            <person name="Morgan M."/>
            <person name="Nazareth L.V."/>
            <person name="Nguyen N."/>
            <person name="Okwuonu G."/>
            <person name="Parker D."/>
            <person name="Richards S."/>
            <person name="Ruiz S.J."/>
            <person name="Santibanez J."/>
            <person name="Savard J."/>
            <person name="Scherer S.E."/>
            <person name="Schneider B."/>
            <person name="Sodergren E."/>
            <person name="Tautz D."/>
            <person name="Vattahil S."/>
            <person name="Villasana D."/>
            <person name="White C.S."/>
            <person name="Wright R."/>
            <person name="Park Y."/>
            <person name="Beeman R.W."/>
            <person name="Lord J."/>
            <person name="Oppert B."/>
            <person name="Lorenzen M."/>
            <person name="Brown S."/>
            <person name="Wang L."/>
            <person name="Savard J."/>
            <person name="Tautz D."/>
            <person name="Richards S."/>
            <person name="Weinstock G."/>
            <person name="Gibbs R.A."/>
            <person name="Liu Y."/>
            <person name="Worley K."/>
            <person name="Weinstock G."/>
            <person name="Elsik C.G."/>
            <person name="Reese J.T."/>
            <person name="Elhaik E."/>
            <person name="Landan G."/>
            <person name="Graur D."/>
            <person name="Arensburger P."/>
            <person name="Atkinson P."/>
            <person name="Beeman R.W."/>
            <person name="Beidler J."/>
            <person name="Brown S.J."/>
            <person name="Demuth J.P."/>
            <person name="Drury D.W."/>
            <person name="Du Y.Z."/>
            <person name="Fujiwara H."/>
            <person name="Lorenzen M."/>
            <person name="Maselli V."/>
            <person name="Osanai M."/>
            <person name="Park Y."/>
            <person name="Robertson H.M."/>
            <person name="Tu Z."/>
            <person name="Wang J.J."/>
            <person name="Wang S."/>
            <person name="Richards S."/>
            <person name="Song H."/>
            <person name="Zhang L."/>
            <person name="Sodergren E."/>
            <person name="Werner D."/>
            <person name="Stanke M."/>
            <person name="Morgenstern B."/>
            <person name="Solovyev V."/>
            <person name="Kosarev P."/>
            <person name="Brown G."/>
            <person name="Chen H.C."/>
            <person name="Ermolaeva O."/>
            <person name="Hlavina W."/>
            <person name="Kapustin Y."/>
            <person name="Kiryutin B."/>
            <person name="Kitts P."/>
            <person name="Maglott D."/>
            <person name="Pruitt K."/>
            <person name="Sapojnikov V."/>
            <person name="Souvorov A."/>
            <person name="Mackey A.J."/>
            <person name="Waterhouse R.M."/>
            <person name="Wyder S."/>
            <person name="Zdobnov E.M."/>
            <person name="Zdobnov E.M."/>
            <person name="Wyder S."/>
            <person name="Kriventseva E.V."/>
            <person name="Kadowaki T."/>
            <person name="Bork P."/>
            <person name="Aranda M."/>
            <person name="Bao R."/>
            <person name="Beermann A."/>
            <person name="Berns N."/>
            <person name="Bolognesi R."/>
            <person name="Bonneton F."/>
            <person name="Bopp D."/>
            <person name="Brown S.J."/>
            <person name="Bucher G."/>
            <person name="Butts T."/>
            <person name="Chaumot A."/>
            <person name="Denell R.E."/>
            <person name="Ferrier D.E."/>
            <person name="Friedrich M."/>
            <person name="Gordon C.M."/>
            <person name="Jindra M."/>
            <person name="Klingler M."/>
            <person name="Lan Q."/>
            <person name="Lattorff H.M."/>
            <person name="Laudet V."/>
            <person name="von Levetsow C."/>
            <person name="Liu Z."/>
            <person name="Lutz R."/>
            <person name="Lynch J.A."/>
            <person name="da Fonseca R.N."/>
            <person name="Posnien N."/>
            <person name="Reuter R."/>
            <person name="Roth S."/>
            <person name="Savard J."/>
            <person name="Schinko J.B."/>
            <person name="Schmitt C."/>
            <person name="Schoppmeier M."/>
            <person name="Schroder R."/>
            <person name="Shippy T.D."/>
            <person name="Simonnet F."/>
            <person name="Marques-Souza H."/>
            <person name="Tautz D."/>
            <person name="Tomoyasu Y."/>
            <person name="Trauner J."/>
            <person name="Van der Zee M."/>
            <person name="Vervoort M."/>
            <person name="Wittkopp N."/>
            <person name="Wimmer E.A."/>
            <person name="Yang X."/>
            <person name="Jones A.K."/>
            <person name="Sattelle D.B."/>
            <person name="Ebert P.R."/>
            <person name="Nelson D."/>
            <person name="Scott J.G."/>
            <person name="Beeman R.W."/>
            <person name="Muthukrishnan S."/>
            <person name="Kramer K.J."/>
            <person name="Arakane Y."/>
            <person name="Beeman R.W."/>
            <person name="Zhu Q."/>
            <person name="Hogenkamp D."/>
            <person name="Dixit R."/>
            <person name="Oppert B."/>
            <person name="Jiang H."/>
            <person name="Zou Z."/>
            <person name="Marshall J."/>
            <person name="Elpidina E."/>
            <person name="Vinokurov K."/>
            <person name="Oppert C."/>
            <person name="Zou Z."/>
            <person name="Evans J."/>
            <person name="Lu Z."/>
            <person name="Zhao P."/>
            <person name="Sumathipala N."/>
            <person name="Altincicek B."/>
            <person name="Vilcinskas A."/>
            <person name="Williams M."/>
            <person name="Hultmark D."/>
            <person name="Hetru C."/>
            <person name="Jiang H."/>
            <person name="Grimmelikhuijzen C.J."/>
            <person name="Hauser F."/>
            <person name="Cazzamali G."/>
            <person name="Williamson M."/>
            <person name="Park Y."/>
            <person name="Li B."/>
            <person name="Tanaka Y."/>
            <person name="Predel R."/>
            <person name="Neupert S."/>
            <person name="Schachtner J."/>
            <person name="Verleyen P."/>
            <person name="Raible F."/>
            <person name="Bork P."/>
            <person name="Friedrich M."/>
            <person name="Walden K.K."/>
            <person name="Robertson H.M."/>
            <person name="Angeli S."/>
            <person name="Foret S."/>
            <person name="Bucher G."/>
            <person name="Schuetz S."/>
            <person name="Maleszka R."/>
            <person name="Wimmer E.A."/>
            <person name="Beeman R.W."/>
            <person name="Lorenzen M."/>
            <person name="Tomoyasu Y."/>
            <person name="Miller S.C."/>
            <person name="Grossmann D."/>
            <person name="Bucher G."/>
        </authorList>
    </citation>
    <scope>NUCLEOTIDE SEQUENCE [LARGE SCALE GENOMIC DNA]</scope>
    <source>
        <strain evidence="1 2">Georgia GA2</strain>
    </source>
</reference>
<name>A0A139WDU7_TRICA</name>
<evidence type="ECO:0000313" key="2">
    <source>
        <dbReference type="Proteomes" id="UP000007266"/>
    </source>
</evidence>
<dbReference type="InParanoid" id="A0A139WDU7"/>
<dbReference type="AlphaFoldDB" id="A0A139WDU7"/>
<sequence length="37" mass="4132">MAAANRYSKLNAMAGLRQIKQFNPISYNSSSNGKMMH</sequence>
<gene>
    <name evidence="1" type="primary">AUGUSTUS-3.0.2_33930</name>
    <name evidence="1" type="ORF">TcasGA2_TC033930</name>
</gene>
<dbReference type="EMBL" id="KQ971357">
    <property type="protein sequence ID" value="KYB26035.1"/>
    <property type="molecule type" value="Genomic_DNA"/>
</dbReference>
<keyword evidence="2" id="KW-1185">Reference proteome</keyword>
<proteinExistence type="predicted"/>
<dbReference type="Proteomes" id="UP000007266">
    <property type="component" value="Linkage group 8"/>
</dbReference>
<reference evidence="1 2" key="2">
    <citation type="journal article" date="2010" name="Nucleic Acids Res.">
        <title>BeetleBase in 2010: revisions to provide comprehensive genomic information for Tribolium castaneum.</title>
        <authorList>
            <person name="Kim H.S."/>
            <person name="Murphy T."/>
            <person name="Xia J."/>
            <person name="Caragea D."/>
            <person name="Park Y."/>
            <person name="Beeman R.W."/>
            <person name="Lorenzen M.D."/>
            <person name="Butcher S."/>
            <person name="Manak J.R."/>
            <person name="Brown S.J."/>
        </authorList>
    </citation>
    <scope>GENOME REANNOTATION</scope>
    <source>
        <strain evidence="1 2">Georgia GA2</strain>
    </source>
</reference>
<protein>
    <submittedName>
        <fullName evidence="1">Uncharacterized protein</fullName>
    </submittedName>
</protein>
<evidence type="ECO:0000313" key="1">
    <source>
        <dbReference type="EMBL" id="KYB26035.1"/>
    </source>
</evidence>